<feature type="region of interest" description="Disordered" evidence="1">
    <location>
        <begin position="247"/>
        <end position="273"/>
    </location>
</feature>
<sequence>MSGRSINPLLLSRAEQRARPDTSPATSTFSFADSPVIRARTAKQLTQRQLHIQSLSLRESAKKSQTSRTFSPTRSDSPASLRRSISPNLDSERSGQSTAQTNINLPSELTPSHVSDSTDYIYQGGFQGSATRPTTQEPTRRRQLTSPDIEREKMRMTSKSQTFLDNSTSMTIPHSFRTTLPQFTSQIPVDLPVSYPPSVASIPSRNTIQPQSKTLRMTNTPISAPKEYPNSPMTMKKVFTFLSKHDEEGEVPVSRRNSLTPTDNSSLSPHSYDSPVLRSAHLYNQPLSPGPNGSFAKTNADMQRRLAKDEQIVADLKNNLETLSKGQREDVIQYTPVPPLRMTWQLSANDFADLAQVKFLTDVNTPFVDLIDNNTERLHSSVRRRRLSSREDLRRSNQFAVTRERDDSTIVRQPTFLSSNSTIRVGYLRRGRLPSSNVPSISRSHDFYPDGRAERKRSMSLDRHPKFAPPKQNHKSVFGSTVDITRKDSVTPTRKTIFAELTARPKKRRAQQYHPLEPTDSKQYARKSKIRRSLIESTPAELMVQQLLDETHPSHSEGTQRRTHTFTPHHTSPHLPQRSAQNSDDDFDQDKKSSTIASPHQSGQSHPSHQDSLENPPNPTSSSDDSASITSDPAIVTELSSNSSLEPRPASQSSSFSEVLQRKLGHSASIPQPISVDEIHETSPPSSQPRQSHQLIPDFISPKLPQSPSLGRVNVPFQSAPSPRRSQSPHSKKSTVEVISTIRQINSEINKQREEAELDLVEQEQWWVEKTIYKPPKKVQQFIFEVSFIFYHCL</sequence>
<feature type="region of interest" description="Disordered" evidence="1">
    <location>
        <begin position="552"/>
        <end position="672"/>
    </location>
</feature>
<feature type="region of interest" description="Disordered" evidence="1">
    <location>
        <begin position="503"/>
        <end position="528"/>
    </location>
</feature>
<feature type="compositionally biased region" description="Low complexity" evidence="1">
    <location>
        <begin position="620"/>
        <end position="635"/>
    </location>
</feature>
<dbReference type="EMBL" id="JARBJD010000095">
    <property type="protein sequence ID" value="KAK2953152.1"/>
    <property type="molecule type" value="Genomic_DNA"/>
</dbReference>
<evidence type="ECO:0000313" key="2">
    <source>
        <dbReference type="EMBL" id="KAK2953152.1"/>
    </source>
</evidence>
<protein>
    <submittedName>
        <fullName evidence="2">Uncharacterized protein</fullName>
    </submittedName>
</protein>
<feature type="compositionally biased region" description="Polar residues" evidence="1">
    <location>
        <begin position="53"/>
        <end position="120"/>
    </location>
</feature>
<gene>
    <name evidence="2" type="ORF">BLNAU_11938</name>
</gene>
<reference evidence="2 3" key="1">
    <citation type="journal article" date="2022" name="bioRxiv">
        <title>Genomics of Preaxostyla Flagellates Illuminates Evolutionary Transitions and the Path Towards Mitochondrial Loss.</title>
        <authorList>
            <person name="Novak L.V.F."/>
            <person name="Treitli S.C."/>
            <person name="Pyrih J."/>
            <person name="Halakuc P."/>
            <person name="Pipaliya S.V."/>
            <person name="Vacek V."/>
            <person name="Brzon O."/>
            <person name="Soukal P."/>
            <person name="Eme L."/>
            <person name="Dacks J.B."/>
            <person name="Karnkowska A."/>
            <person name="Elias M."/>
            <person name="Hampl V."/>
        </authorList>
    </citation>
    <scope>NUCLEOTIDE SEQUENCE [LARGE SCALE GENOMIC DNA]</scope>
    <source>
        <strain evidence="2">NAU3</strain>
        <tissue evidence="2">Gut</tissue>
    </source>
</reference>
<feature type="region of interest" description="Disordered" evidence="1">
    <location>
        <begin position="53"/>
        <end position="158"/>
    </location>
</feature>
<feature type="compositionally biased region" description="Polar residues" evidence="1">
    <location>
        <begin position="255"/>
        <end position="271"/>
    </location>
</feature>
<feature type="compositionally biased region" description="Low complexity" evidence="1">
    <location>
        <begin position="565"/>
        <end position="576"/>
    </location>
</feature>
<feature type="compositionally biased region" description="Low complexity" evidence="1">
    <location>
        <begin position="716"/>
        <end position="729"/>
    </location>
</feature>
<comment type="caution">
    <text evidence="2">The sequence shown here is derived from an EMBL/GenBank/DDBJ whole genome shotgun (WGS) entry which is preliminary data.</text>
</comment>
<name>A0ABQ9XL42_9EUKA</name>
<organism evidence="2 3">
    <name type="scientific">Blattamonas nauphoetae</name>
    <dbReference type="NCBI Taxonomy" id="2049346"/>
    <lineage>
        <taxon>Eukaryota</taxon>
        <taxon>Metamonada</taxon>
        <taxon>Preaxostyla</taxon>
        <taxon>Oxymonadida</taxon>
        <taxon>Blattamonas</taxon>
    </lineage>
</organism>
<feature type="compositionally biased region" description="Polar residues" evidence="1">
    <location>
        <begin position="638"/>
        <end position="658"/>
    </location>
</feature>
<dbReference type="Proteomes" id="UP001281761">
    <property type="component" value="Unassembled WGS sequence"/>
</dbReference>
<evidence type="ECO:0000313" key="3">
    <source>
        <dbReference type="Proteomes" id="UP001281761"/>
    </source>
</evidence>
<feature type="region of interest" description="Disordered" evidence="1">
    <location>
        <begin position="710"/>
        <end position="735"/>
    </location>
</feature>
<feature type="compositionally biased region" description="Basic and acidic residues" evidence="1">
    <location>
        <begin position="443"/>
        <end position="465"/>
    </location>
</feature>
<proteinExistence type="predicted"/>
<keyword evidence="3" id="KW-1185">Reference proteome</keyword>
<feature type="region of interest" description="Disordered" evidence="1">
    <location>
        <begin position="1"/>
        <end position="29"/>
    </location>
</feature>
<accession>A0ABQ9XL42</accession>
<feature type="compositionally biased region" description="Low complexity" evidence="1">
    <location>
        <begin position="598"/>
        <end position="607"/>
    </location>
</feature>
<evidence type="ECO:0000256" key="1">
    <source>
        <dbReference type="SAM" id="MobiDB-lite"/>
    </source>
</evidence>
<feature type="region of interest" description="Disordered" evidence="1">
    <location>
        <begin position="434"/>
        <end position="476"/>
    </location>
</feature>